<feature type="domain" description="Carrier" evidence="9">
    <location>
        <begin position="1"/>
        <end position="72"/>
    </location>
</feature>
<organism evidence="11 12">
    <name type="scientific">Myxococcus landrumensis</name>
    <dbReference type="NCBI Taxonomy" id="2813577"/>
    <lineage>
        <taxon>Bacteria</taxon>
        <taxon>Pseudomonadati</taxon>
        <taxon>Myxococcota</taxon>
        <taxon>Myxococcia</taxon>
        <taxon>Myxococcales</taxon>
        <taxon>Cystobacterineae</taxon>
        <taxon>Myxococcaceae</taxon>
        <taxon>Myxococcus</taxon>
    </lineage>
</organism>
<dbReference type="Gene3D" id="3.40.640.10">
    <property type="entry name" value="Type I PLP-dependent aspartate aminotransferase-like (Major domain)"/>
    <property type="match status" value="1"/>
</dbReference>
<evidence type="ECO:0000259" key="9">
    <source>
        <dbReference type="PROSITE" id="PS50075"/>
    </source>
</evidence>
<dbReference type="Gene3D" id="3.30.300.30">
    <property type="match status" value="1"/>
</dbReference>
<dbReference type="InterPro" id="IPR014030">
    <property type="entry name" value="Ketoacyl_synth_N"/>
</dbReference>
<dbReference type="InterPro" id="IPR001227">
    <property type="entry name" value="Ac_transferase_dom_sf"/>
</dbReference>
<evidence type="ECO:0000256" key="4">
    <source>
        <dbReference type="ARBA" id="ARBA00022553"/>
    </source>
</evidence>
<protein>
    <submittedName>
        <fullName evidence="11">Amino acid adenylation domain-containing protein</fullName>
    </submittedName>
</protein>
<evidence type="ECO:0000256" key="7">
    <source>
        <dbReference type="ARBA" id="ARBA00029443"/>
    </source>
</evidence>
<accession>A0ABX7NGE1</accession>
<dbReference type="SMART" id="SM01294">
    <property type="entry name" value="PKS_PP_betabranch"/>
    <property type="match status" value="1"/>
</dbReference>
<evidence type="ECO:0000313" key="12">
    <source>
        <dbReference type="Proteomes" id="UP000663090"/>
    </source>
</evidence>
<dbReference type="PANTHER" id="PTHR43775:SF37">
    <property type="entry name" value="SI:DKEY-61P9.11"/>
    <property type="match status" value="1"/>
</dbReference>
<dbReference type="NCBIfam" id="TIGR01733">
    <property type="entry name" value="AA-adenyl-dom"/>
    <property type="match status" value="1"/>
</dbReference>
<dbReference type="InterPro" id="IPR018201">
    <property type="entry name" value="Ketoacyl_synth_AS"/>
</dbReference>
<dbReference type="Proteomes" id="UP000663090">
    <property type="component" value="Chromosome"/>
</dbReference>
<dbReference type="SUPFAM" id="SSF47336">
    <property type="entry name" value="ACP-like"/>
    <property type="match status" value="3"/>
</dbReference>
<dbReference type="RefSeq" id="WP_206719145.1">
    <property type="nucleotide sequence ID" value="NZ_CP071091.1"/>
</dbReference>
<dbReference type="PROSITE" id="PS00600">
    <property type="entry name" value="AA_TRANSFER_CLASS_3"/>
    <property type="match status" value="1"/>
</dbReference>
<dbReference type="Pfam" id="PF00501">
    <property type="entry name" value="AMP-binding"/>
    <property type="match status" value="1"/>
</dbReference>
<dbReference type="InterPro" id="IPR010071">
    <property type="entry name" value="AA_adenyl_dom"/>
</dbReference>
<dbReference type="PROSITE" id="PS52004">
    <property type="entry name" value="KS3_2"/>
    <property type="match status" value="1"/>
</dbReference>
<name>A0ABX7NGE1_9BACT</name>
<dbReference type="SMART" id="SM00823">
    <property type="entry name" value="PKS_PP"/>
    <property type="match status" value="3"/>
</dbReference>
<dbReference type="Pfam" id="PF00109">
    <property type="entry name" value="ketoacyl-synt"/>
    <property type="match status" value="1"/>
</dbReference>
<evidence type="ECO:0000256" key="5">
    <source>
        <dbReference type="ARBA" id="ARBA00022679"/>
    </source>
</evidence>
<dbReference type="InterPro" id="IPR001242">
    <property type="entry name" value="Condensation_dom"/>
</dbReference>
<dbReference type="SMART" id="SM00827">
    <property type="entry name" value="PKS_AT"/>
    <property type="match status" value="1"/>
</dbReference>
<dbReference type="InterPro" id="IPR045851">
    <property type="entry name" value="AMP-bd_C_sf"/>
</dbReference>
<dbReference type="Pfam" id="PF00202">
    <property type="entry name" value="Aminotran_3"/>
    <property type="match status" value="1"/>
</dbReference>
<dbReference type="PROSITE" id="PS00012">
    <property type="entry name" value="PHOSPHOPANTETHEINE"/>
    <property type="match status" value="2"/>
</dbReference>
<evidence type="ECO:0000256" key="8">
    <source>
        <dbReference type="SAM" id="MobiDB-lite"/>
    </source>
</evidence>
<dbReference type="InterPro" id="IPR020806">
    <property type="entry name" value="PKS_PP-bd"/>
</dbReference>
<dbReference type="SUPFAM" id="SSF53901">
    <property type="entry name" value="Thiolase-like"/>
    <property type="match status" value="1"/>
</dbReference>
<dbReference type="PROSITE" id="PS00455">
    <property type="entry name" value="AMP_BINDING"/>
    <property type="match status" value="1"/>
</dbReference>
<dbReference type="Gene3D" id="3.30.559.30">
    <property type="entry name" value="Nonribosomal peptide synthetase, condensation domain"/>
    <property type="match status" value="1"/>
</dbReference>
<dbReference type="EMBL" id="CP071091">
    <property type="protein sequence ID" value="QSQ17526.1"/>
    <property type="molecule type" value="Genomic_DNA"/>
</dbReference>
<dbReference type="CDD" id="cd05930">
    <property type="entry name" value="A_NRPS"/>
    <property type="match status" value="1"/>
</dbReference>
<dbReference type="InterPro" id="IPR015422">
    <property type="entry name" value="PyrdxlP-dep_Trfase_small"/>
</dbReference>
<dbReference type="Pfam" id="PF22621">
    <property type="entry name" value="CurL-like_PKS_C"/>
    <property type="match status" value="1"/>
</dbReference>
<feature type="domain" description="Carrier" evidence="9">
    <location>
        <begin position="2685"/>
        <end position="2760"/>
    </location>
</feature>
<dbReference type="InterPro" id="IPR016039">
    <property type="entry name" value="Thiolase-like"/>
</dbReference>
<evidence type="ECO:0000256" key="1">
    <source>
        <dbReference type="ARBA" id="ARBA00001933"/>
    </source>
</evidence>
<dbReference type="InterPro" id="IPR036736">
    <property type="entry name" value="ACP-like_sf"/>
</dbReference>
<dbReference type="SUPFAM" id="SSF52151">
    <property type="entry name" value="FabD/lysophospholipase-like"/>
    <property type="match status" value="1"/>
</dbReference>
<dbReference type="InterPro" id="IPR009081">
    <property type="entry name" value="PP-bd_ACP"/>
</dbReference>
<dbReference type="Gene3D" id="3.40.50.980">
    <property type="match status" value="2"/>
</dbReference>
<dbReference type="InterPro" id="IPR025110">
    <property type="entry name" value="AMP-bd_C"/>
</dbReference>
<dbReference type="Gene3D" id="2.30.38.10">
    <property type="entry name" value="Luciferase, Domain 3"/>
    <property type="match status" value="1"/>
</dbReference>
<feature type="domain" description="Ketosynthase family 3 (KS3)" evidence="10">
    <location>
        <begin position="91"/>
        <end position="515"/>
    </location>
</feature>
<feature type="domain" description="Carrier" evidence="9">
    <location>
        <begin position="989"/>
        <end position="1064"/>
    </location>
</feature>
<dbReference type="SUPFAM" id="SSF55048">
    <property type="entry name" value="Probable ACP-binding domain of malonyl-CoA ACP transacylase"/>
    <property type="match status" value="1"/>
</dbReference>
<dbReference type="Pfam" id="PF00668">
    <property type="entry name" value="Condensation"/>
    <property type="match status" value="1"/>
</dbReference>
<dbReference type="Gene3D" id="3.40.47.10">
    <property type="match status" value="1"/>
</dbReference>
<dbReference type="Pfam" id="PF02801">
    <property type="entry name" value="Ketoacyl-synt_C"/>
    <property type="match status" value="1"/>
</dbReference>
<comment type="cofactor">
    <cofactor evidence="1">
        <name>pyridoxal 5'-phosphate</name>
        <dbReference type="ChEBI" id="CHEBI:597326"/>
    </cofactor>
</comment>
<dbReference type="InterPro" id="IPR000873">
    <property type="entry name" value="AMP-dep_synth/lig_dom"/>
</dbReference>
<dbReference type="InterPro" id="IPR023213">
    <property type="entry name" value="CAT-like_dom_sf"/>
</dbReference>
<dbReference type="PROSITE" id="PS00606">
    <property type="entry name" value="KS3_1"/>
    <property type="match status" value="1"/>
</dbReference>
<dbReference type="InterPro" id="IPR005814">
    <property type="entry name" value="Aminotrans_3"/>
</dbReference>
<dbReference type="InterPro" id="IPR014031">
    <property type="entry name" value="Ketoacyl_synth_C"/>
</dbReference>
<dbReference type="SUPFAM" id="SSF53383">
    <property type="entry name" value="PLP-dependent transferases"/>
    <property type="match status" value="1"/>
</dbReference>
<gene>
    <name evidence="11" type="ORF">JY572_16430</name>
</gene>
<feature type="region of interest" description="Disordered" evidence="8">
    <location>
        <begin position="1682"/>
        <end position="1701"/>
    </location>
</feature>
<dbReference type="SUPFAM" id="SSF52777">
    <property type="entry name" value="CoA-dependent acyltransferases"/>
    <property type="match status" value="2"/>
</dbReference>
<dbReference type="Gene3D" id="3.30.70.3290">
    <property type="match status" value="1"/>
</dbReference>
<dbReference type="Pfam" id="PF13193">
    <property type="entry name" value="AMP-binding_C"/>
    <property type="match status" value="1"/>
</dbReference>
<keyword evidence="6" id="KW-0663">Pyridoxal phosphate</keyword>
<reference evidence="11 12" key="1">
    <citation type="submission" date="2021-02" db="EMBL/GenBank/DDBJ databases">
        <title>De Novo genome assembly of isolated myxobacteria.</title>
        <authorList>
            <person name="Stevens D.C."/>
        </authorList>
    </citation>
    <scope>NUCLEOTIDE SEQUENCE [LARGE SCALE GENOMIC DNA]</scope>
    <source>
        <strain evidence="11 12">SCHIC003</strain>
    </source>
</reference>
<evidence type="ECO:0000256" key="3">
    <source>
        <dbReference type="ARBA" id="ARBA00022450"/>
    </source>
</evidence>
<dbReference type="Gene3D" id="3.90.1150.10">
    <property type="entry name" value="Aspartate Aminotransferase, domain 1"/>
    <property type="match status" value="1"/>
</dbReference>
<comment type="similarity">
    <text evidence="7">In the C-terminal section; belongs to the NRP synthetase family.</text>
</comment>
<dbReference type="InterPro" id="IPR020841">
    <property type="entry name" value="PKS_Beta-ketoAc_synthase_dom"/>
</dbReference>
<comment type="cofactor">
    <cofactor evidence="2">
        <name>pantetheine 4'-phosphate</name>
        <dbReference type="ChEBI" id="CHEBI:47942"/>
    </cofactor>
</comment>
<dbReference type="Gene3D" id="3.40.366.10">
    <property type="entry name" value="Malonyl-Coenzyme A Acyl Carrier Protein, domain 2"/>
    <property type="match status" value="1"/>
</dbReference>
<dbReference type="InterPro" id="IPR050091">
    <property type="entry name" value="PKS_NRPS_Biosynth_Enz"/>
</dbReference>
<keyword evidence="12" id="KW-1185">Reference proteome</keyword>
<dbReference type="Pfam" id="PF00550">
    <property type="entry name" value="PP-binding"/>
    <property type="match status" value="3"/>
</dbReference>
<dbReference type="SMART" id="SM00825">
    <property type="entry name" value="PKS_KS"/>
    <property type="match status" value="1"/>
</dbReference>
<dbReference type="InterPro" id="IPR020845">
    <property type="entry name" value="AMP-binding_CS"/>
</dbReference>
<dbReference type="Gene3D" id="1.10.1200.10">
    <property type="entry name" value="ACP-like"/>
    <property type="match status" value="3"/>
</dbReference>
<dbReference type="CDD" id="cd19531">
    <property type="entry name" value="LCL_NRPS-like"/>
    <property type="match status" value="1"/>
</dbReference>
<dbReference type="InterPro" id="IPR014043">
    <property type="entry name" value="Acyl_transferase_dom"/>
</dbReference>
<evidence type="ECO:0000256" key="2">
    <source>
        <dbReference type="ARBA" id="ARBA00001957"/>
    </source>
</evidence>
<proteinExistence type="inferred from homology"/>
<dbReference type="CDD" id="cd00833">
    <property type="entry name" value="PKS"/>
    <property type="match status" value="1"/>
</dbReference>
<evidence type="ECO:0000313" key="11">
    <source>
        <dbReference type="EMBL" id="QSQ17526.1"/>
    </source>
</evidence>
<dbReference type="InterPro" id="IPR016036">
    <property type="entry name" value="Malonyl_transacylase_ACP-bd"/>
</dbReference>
<keyword evidence="5" id="KW-0808">Transferase</keyword>
<sequence>MAWLVAAVAEAAGLPPEEVLLDEPFVTYGLTSKEAVFLTGDLADWLEQDVSPTALWEHPTIAALSRHLAGLYAPKASVPAPEAVTKEVDDEDAIAVTAMACRFPGAASPEAYWALLQRGGDAITEVPASRWDVRRFHGAGPGAPGTMNTRWGGFVEGIDTFDPLFFGIAPREAHRMDPQQRLLLEVAWEALERGGHAPRSLQGSRTGVFVGISTQDYSRHQFSDPSLLDAYAGTGNAHSIAANRLSYLLGLRGPSMAVDTACSSSLVAIHLARQSLRAHECDLALAGGVNAILSPELTIAFSQAGMMASDGRCKTFDASADGYVRSEGCGVIVLKRLKDALASGDPILAVLRGSAVNHDGQSNGLTAPSGVAQQDVIRQALHQARLAPASIGYVEAHGTGTKLGDPIEVDALQAVLSQERDASRTCFVGSAKSNIGHLEAAAGIAGLVKAVLTLQHGEIPPQVHFRQLNPHITLRHPAFQIPARKEPWPQAPGDRYAGVSAFGFGGTNAHVIVGEAPSRAKVSASPPARTHHLLVLSAQTLPALHALVRQYLELLASPSAPSLESMCFSAATGRDSWPHRLAVVASSREELATRLDAYLLGQAVPGVHHGEARREAPPRVVFLFPGQGAQYAGMARQLHESAPVFRDALERCDALLRPHLDVPLKSLLFPGPGDDEARIHQTRYTQPALFAVAHALAEQWSAWGVKPDAVLGHSVGEYAAAQVAGVLGLEDALRLLALRGDLIQALPPDGAMVAIMAEEATVRDALKSESSVAVAAFNGPRHVVISGERSAVGRVVQALEARGVEGRALQVSHAFHSPLMEPMLDAFEQAASRVAFQAPRLPLISNLTGAPLASAPTARDWRRHVREPVQFFQGIQHVARQGAPLFVELGPHDTLLGMAKRCVPEGSAEWLPSLRKQRDAWETLLGTLGALHVRGVPVDWRAFHAGHTEPRVRLPTHPFERQRYWLDAAPSPLSPQAPMTAPAIVSRQERFLNELRALLARLLQMPAERMDAHASFLELGADSVVLMDAARAVEKRFGLKLTMRQLFEELTTLDAMARYLDLTVPADAAPEQAVAPVLLTAATPPGLPTLPSPTVSTAPGGEGLEQVVKLQLQLMAQQLALLGGRSVAPAAPFVGSVATAPADAAQAIRAAHGVPAGAPTTSGIAPSTFAAHGTSAVAQGPGIAPASIAAQAALATGATVAQGASRTTAPTSPFASGSLKGKADRVLTPAQQHHVDTLVERHARRTRSSKQEAIQHRARWSDVRWLMNFRAELKEVCYPIVSTRSRGARFWDPDGNEFIDLSMGFGVQLFGHQPAFLVDALRERLEQGMEVGPQSDLAGRAAQLVCELTGMKRVTFCNSGTEAVMTALRLARAATGRSKVVMFTGSYHGHSDGTLVVGRMVDGVPQTLPMAAGVTEKVAEDVIVLPYGEERSLEVIRQHLGELAVVVVEPIQSRRPNLQPRAFLQALREMTRAAGVPLMFDEVITGFRLHPGGAQAWLGIEADLVTYGKIVGGGMPIGIVADRGGFVDRIDGGDWNYGDDSYPAVETTFAAGTFCKHPLTMATMIATLTHLKHEGPLLQERLNQRAARLVERINEVFQRAQAPVEMVHGGSVMRFNAAGNSSYLFQPLEMDLFYCHLRDRGIYIWEGRTCMLSTAHGDAELDAIVHAVADSVAEMQAGGFWPRPQPGPGLTAPSLSTPDTKARSLPLTEAQRHLWILARANEGGSIAYNLSMTLRLEGALREETLRRALQHIVDRHDALRTYVDSHGEQQHILPACDVALPVLDLTALSPAARSESLSQWYAKESATAFDLHRGPLFRANLLKLDAREHLLVLTTHHVVVDGWSLGVVLHEVAAAYSAFVDGGTPALPAVTQFSDYVRWLRAEASTDAMAAHERYWLEQHVERLPAIELPIDHSRPAARRFRGARESIRLDATFSQGLRELAQRQKATPFMLLLSAYTLFLHRMTGQEDLLVGIPTAGRGMEGGEGLVGYCSHLLPIASHTRGDESFPEYLRSLKQVLLSAYEHQDFPFSQLLERLDLPRSTSHTPLIGVTFNLERPLTVRGMGGLKASFHPQPVAFAAFDLSLNVLDVEDGLVLDFDYNTDLFEPASIARFARGFRALLQGLAAHPQRPVHQLPVLTEEEKHQVLVTWNERNRVAYPREHRVHQLVERQVALRPNQVAVEFEGHHLTYAVLNACANQLAHHLRALGVGPGVLVGVLLERTPEMLVTLLAILKSGGAFVPLDPAHPPERLRFLVEDSRTAVVVTQARLSARLPALSAKVVRLDSDADALATQSRENLVNLASATTPAYVIYTSGSTGEPKGVVVGHGAFATHCQDVIPRYRHTEHDRILQFASFSFDASLEQLFPTFMAGATLVLRGDTVWTPEEMARHLVEDRLSVVNFPTAYWRQLAQRWDESPPDLAGHCLRLIIVGGDAVLAGVLEQWHRGPLGSVRLLNAYGPTETVITATTHEVPPPASGQKFPERIPIGLPLSNRAFYVLDRHGGPVPIGVAGELHIGGELLALGYLHRPELTSQRFVKDPFSEVPDARLYKTGDVVRFLPDGALEFLGRTDHQVKVRGFRVELGEIESALNRHPALREVVVTIHQEPLNGSGGSDKRLVAYAVPTAPEAVTPADLRRFLLERLPDYMVPAFFVLLGELPLTPGGKLDRQALPAPDPTANATSRPFVAPRTPTESTLAEAWMKALRVSRVGIHDDFFELGGDSLLATQVASRLREALQVEVSLERLFKAATLAELAEHVDTLLWAAGPRTTDATREEGEL</sequence>
<dbReference type="InterPro" id="IPR015424">
    <property type="entry name" value="PyrdxlP-dep_Trfase"/>
</dbReference>
<dbReference type="Gene3D" id="3.30.559.10">
    <property type="entry name" value="Chloramphenicol acetyltransferase-like domain"/>
    <property type="match status" value="1"/>
</dbReference>
<evidence type="ECO:0000259" key="10">
    <source>
        <dbReference type="PROSITE" id="PS52004"/>
    </source>
</evidence>
<dbReference type="InterPro" id="IPR016035">
    <property type="entry name" value="Acyl_Trfase/lysoPLipase"/>
</dbReference>
<dbReference type="SUPFAM" id="SSF56801">
    <property type="entry name" value="Acetyl-CoA synthetase-like"/>
    <property type="match status" value="1"/>
</dbReference>
<dbReference type="InterPro" id="IPR049704">
    <property type="entry name" value="Aminotrans_3_PPA_site"/>
</dbReference>
<evidence type="ECO:0000256" key="6">
    <source>
        <dbReference type="ARBA" id="ARBA00022898"/>
    </source>
</evidence>
<dbReference type="InterPro" id="IPR015421">
    <property type="entry name" value="PyrdxlP-dep_Trfase_major"/>
</dbReference>
<keyword evidence="4" id="KW-0597">Phosphoprotein</keyword>
<dbReference type="Pfam" id="PF00698">
    <property type="entry name" value="Acyl_transf_1"/>
    <property type="match status" value="1"/>
</dbReference>
<dbReference type="InterPro" id="IPR006162">
    <property type="entry name" value="Ppantetheine_attach_site"/>
</dbReference>
<dbReference type="PROSITE" id="PS50075">
    <property type="entry name" value="CARRIER"/>
    <property type="match status" value="3"/>
</dbReference>
<dbReference type="PANTHER" id="PTHR43775">
    <property type="entry name" value="FATTY ACID SYNTHASE"/>
    <property type="match status" value="1"/>
</dbReference>
<dbReference type="CDD" id="cd00610">
    <property type="entry name" value="OAT_like"/>
    <property type="match status" value="1"/>
</dbReference>
<keyword evidence="3" id="KW-0596">Phosphopantetheine</keyword>